<reference evidence="1" key="1">
    <citation type="journal article" date="2015" name="Nature">
        <title>Complex archaea that bridge the gap between prokaryotes and eukaryotes.</title>
        <authorList>
            <person name="Spang A."/>
            <person name="Saw J.H."/>
            <person name="Jorgensen S.L."/>
            <person name="Zaremba-Niedzwiedzka K."/>
            <person name="Martijn J."/>
            <person name="Lind A.E."/>
            <person name="van Eijk R."/>
            <person name="Schleper C."/>
            <person name="Guy L."/>
            <person name="Ettema T.J."/>
        </authorList>
    </citation>
    <scope>NUCLEOTIDE SEQUENCE</scope>
</reference>
<dbReference type="InterPro" id="IPR045584">
    <property type="entry name" value="Pilin-like"/>
</dbReference>
<evidence type="ECO:0000313" key="1">
    <source>
        <dbReference type="EMBL" id="KKN92805.1"/>
    </source>
</evidence>
<name>A0A0F9UHW8_9ZZZZ</name>
<organism evidence="1">
    <name type="scientific">marine sediment metagenome</name>
    <dbReference type="NCBI Taxonomy" id="412755"/>
    <lineage>
        <taxon>unclassified sequences</taxon>
        <taxon>metagenomes</taxon>
        <taxon>ecological metagenomes</taxon>
    </lineage>
</organism>
<dbReference type="SUPFAM" id="SSF54523">
    <property type="entry name" value="Pili subunits"/>
    <property type="match status" value="1"/>
</dbReference>
<dbReference type="EMBL" id="LAZR01000091">
    <property type="protein sequence ID" value="KKN92805.1"/>
    <property type="molecule type" value="Genomic_DNA"/>
</dbReference>
<feature type="non-terminal residue" evidence="1">
    <location>
        <position position="1"/>
    </location>
</feature>
<comment type="caution">
    <text evidence="1">The sequence shown here is derived from an EMBL/GenBank/DDBJ whole genome shotgun (WGS) entry which is preliminary data.</text>
</comment>
<dbReference type="Gene3D" id="3.30.700.10">
    <property type="entry name" value="Glycoprotein, Type 4 Pilin"/>
    <property type="match status" value="1"/>
</dbReference>
<proteinExistence type="predicted"/>
<evidence type="ECO:0008006" key="2">
    <source>
        <dbReference type="Google" id="ProtNLM"/>
    </source>
</evidence>
<gene>
    <name evidence="1" type="ORF">LCGC14_0203320</name>
</gene>
<accession>A0A0F9UHW8</accession>
<sequence>SVKVSPETTYLTGPLREDGTVDYVEALRRLGADHIATDENSVRLFAQAFGPDWWVPHVLHDALTELGLSPLPAGGDYFVSFRKFVKTLPADQQKLVDTDGNELDTYEFLAMARKTPWSADQYPRIARWLADIDGSLALIAQGAERPHFCLPIVPRDAEGLYAVLLPHVGRLRDATKALGARAMLRSARGDIDGARADLLACHRMGRLVGRHWSLISCLVGIASDSIAYGGDLALLKTGRLSRQQTAAILVHLQALPPVRPVADSFQQSERLFVLDAIQELAGSTASERAEFAEFTEQHAIDRRNINWNIPLRMVNEYFGGLIAAMSKADYSEYRSAYQQWEHDTEKLLADKGMPDSDESSGNLGRPELSRIAGVAVIQYFIPSLYRARDLEERLRMRDELTKLALALSLYKHDHGQYPDDLAALAGDYLPAVFKDRFTGDPLHYQRQGQGYLLYSVGRNQTDDGGLDADGEPAEDDLVVHIK</sequence>
<dbReference type="AlphaFoldDB" id="A0A0F9UHW8"/>
<protein>
    <recommendedName>
        <fullName evidence="2">Type II secretion system protein GspG C-terminal domain-containing protein</fullName>
    </recommendedName>
</protein>